<evidence type="ECO:0000256" key="2">
    <source>
        <dbReference type="ARBA" id="ARBA00012862"/>
    </source>
</evidence>
<proteinExistence type="predicted"/>
<dbReference type="PANTHER" id="PTHR37831">
    <property type="entry name" value="D-RIBOSE PYRANASE"/>
    <property type="match status" value="1"/>
</dbReference>
<dbReference type="Proteomes" id="UP001299546">
    <property type="component" value="Unassembled WGS sequence"/>
</dbReference>
<keyword evidence="3" id="KW-0963">Cytoplasm</keyword>
<dbReference type="RefSeq" id="WP_066734794.1">
    <property type="nucleotide sequence ID" value="NZ_JAJCIQ010000007.1"/>
</dbReference>
<dbReference type="Pfam" id="PF05025">
    <property type="entry name" value="RbsD_FucU"/>
    <property type="match status" value="1"/>
</dbReference>
<evidence type="ECO:0000256" key="1">
    <source>
        <dbReference type="ARBA" id="ARBA00000223"/>
    </source>
</evidence>
<organism evidence="6 7">
    <name type="scientific">Bariatricus massiliensis</name>
    <dbReference type="NCBI Taxonomy" id="1745713"/>
    <lineage>
        <taxon>Bacteria</taxon>
        <taxon>Bacillati</taxon>
        <taxon>Bacillota</taxon>
        <taxon>Clostridia</taxon>
        <taxon>Lachnospirales</taxon>
        <taxon>Lachnospiraceae</taxon>
        <taxon>Bariatricus</taxon>
    </lineage>
</organism>
<evidence type="ECO:0000313" key="7">
    <source>
        <dbReference type="Proteomes" id="UP001299546"/>
    </source>
</evidence>
<dbReference type="InterPro" id="IPR007721">
    <property type="entry name" value="RbsD_FucU"/>
</dbReference>
<evidence type="ECO:0000256" key="3">
    <source>
        <dbReference type="ARBA" id="ARBA00022490"/>
    </source>
</evidence>
<protein>
    <recommendedName>
        <fullName evidence="2">D-ribose pyranase</fullName>
        <ecNumber evidence="2">5.4.99.62</ecNumber>
    </recommendedName>
</protein>
<dbReference type="GO" id="GO:0062193">
    <property type="term" value="F:D-ribose pyranase activity"/>
    <property type="evidence" value="ECO:0007669"/>
    <property type="project" value="UniProtKB-EC"/>
</dbReference>
<dbReference type="InterPro" id="IPR023064">
    <property type="entry name" value="D-ribose_pyranase"/>
</dbReference>
<reference evidence="6 7" key="1">
    <citation type="submission" date="2021-10" db="EMBL/GenBank/DDBJ databases">
        <title>Collection of gut derived symbiotic bacterial strains cultured from healthy donors.</title>
        <authorList>
            <person name="Lin H."/>
            <person name="Littmann E."/>
            <person name="Kohout C."/>
            <person name="Pamer E.G."/>
        </authorList>
    </citation>
    <scope>NUCLEOTIDE SEQUENCE [LARGE SCALE GENOMIC DNA]</scope>
    <source>
        <strain evidence="6 7">DFI.1.165</strain>
    </source>
</reference>
<evidence type="ECO:0000256" key="4">
    <source>
        <dbReference type="ARBA" id="ARBA00023235"/>
    </source>
</evidence>
<dbReference type="NCBIfam" id="NF008761">
    <property type="entry name" value="PRK11797.1"/>
    <property type="match status" value="1"/>
</dbReference>
<name>A0ABS8DHA1_9FIRM</name>
<keyword evidence="4 6" id="KW-0413">Isomerase</keyword>
<dbReference type="Gene3D" id="3.40.1650.10">
    <property type="entry name" value="RbsD-like domain"/>
    <property type="match status" value="1"/>
</dbReference>
<dbReference type="EMBL" id="JAJCIS010000006">
    <property type="protein sequence ID" value="MCB7387816.1"/>
    <property type="molecule type" value="Genomic_DNA"/>
</dbReference>
<comment type="catalytic activity">
    <reaction evidence="1">
        <text>beta-D-ribopyranose = beta-D-ribofuranose</text>
        <dbReference type="Rhea" id="RHEA:25432"/>
        <dbReference type="ChEBI" id="CHEBI:27476"/>
        <dbReference type="ChEBI" id="CHEBI:47002"/>
        <dbReference type="EC" id="5.4.99.62"/>
    </reaction>
</comment>
<dbReference type="SUPFAM" id="SSF102546">
    <property type="entry name" value="RbsD-like"/>
    <property type="match status" value="1"/>
</dbReference>
<evidence type="ECO:0000313" key="6">
    <source>
        <dbReference type="EMBL" id="MCB7387816.1"/>
    </source>
</evidence>
<dbReference type="InterPro" id="IPR023750">
    <property type="entry name" value="RbsD-like_sf"/>
</dbReference>
<sequence>MKKSGVLNANLMYELTKLRHLDKLVICDAGFPIPKGATVVDVSLVAGIPTFMQTLKAVLNEMIFEEYIIFDFMKVHNKEYYDEVKEIFVNQKSSEISMEDFIEVSKEAKLFIRTGELKPASNILLTSATGVREMNETLNISFDVV</sequence>
<comment type="caution">
    <text evidence="6">The sequence shown here is derived from an EMBL/GenBank/DDBJ whole genome shotgun (WGS) entry which is preliminary data.</text>
</comment>
<evidence type="ECO:0000256" key="5">
    <source>
        <dbReference type="ARBA" id="ARBA00023277"/>
    </source>
</evidence>
<dbReference type="EC" id="5.4.99.62" evidence="2"/>
<keyword evidence="7" id="KW-1185">Reference proteome</keyword>
<accession>A0ABS8DHA1</accession>
<keyword evidence="5" id="KW-0119">Carbohydrate metabolism</keyword>
<gene>
    <name evidence="6" type="primary">rbsD</name>
    <name evidence="6" type="ORF">LIZ65_11000</name>
</gene>
<dbReference type="PANTHER" id="PTHR37831:SF1">
    <property type="entry name" value="D-RIBOSE PYRANASE"/>
    <property type="match status" value="1"/>
</dbReference>